<keyword evidence="4" id="KW-1185">Reference proteome</keyword>
<dbReference type="PANTHER" id="PTHR33601">
    <property type="entry name" value="PROTEIN LITTLE ZIPPER 4"/>
    <property type="match status" value="1"/>
</dbReference>
<reference evidence="4" key="1">
    <citation type="journal article" date="2024" name="IScience">
        <title>Strigolactones Initiate the Formation of Haustorium-like Structures in Castilleja.</title>
        <authorList>
            <person name="Buerger M."/>
            <person name="Peterson D."/>
            <person name="Chory J."/>
        </authorList>
    </citation>
    <scope>NUCLEOTIDE SEQUENCE [LARGE SCALE GENOMIC DNA]</scope>
</reference>
<evidence type="ECO:0000256" key="2">
    <source>
        <dbReference type="SAM" id="MobiDB-lite"/>
    </source>
</evidence>
<evidence type="ECO:0000256" key="1">
    <source>
        <dbReference type="SAM" id="Coils"/>
    </source>
</evidence>
<evidence type="ECO:0000313" key="3">
    <source>
        <dbReference type="EMBL" id="KAL3649677.1"/>
    </source>
</evidence>
<protein>
    <submittedName>
        <fullName evidence="3">Uncharacterized protein</fullName>
    </submittedName>
</protein>
<organism evidence="3 4">
    <name type="scientific">Castilleja foliolosa</name>
    <dbReference type="NCBI Taxonomy" id="1961234"/>
    <lineage>
        <taxon>Eukaryota</taxon>
        <taxon>Viridiplantae</taxon>
        <taxon>Streptophyta</taxon>
        <taxon>Embryophyta</taxon>
        <taxon>Tracheophyta</taxon>
        <taxon>Spermatophyta</taxon>
        <taxon>Magnoliopsida</taxon>
        <taxon>eudicotyledons</taxon>
        <taxon>Gunneridae</taxon>
        <taxon>Pentapetalae</taxon>
        <taxon>asterids</taxon>
        <taxon>lamiids</taxon>
        <taxon>Lamiales</taxon>
        <taxon>Orobanchaceae</taxon>
        <taxon>Pedicularideae</taxon>
        <taxon>Castillejinae</taxon>
        <taxon>Castilleja</taxon>
    </lineage>
</organism>
<feature type="region of interest" description="Disordered" evidence="2">
    <location>
        <begin position="58"/>
        <end position="79"/>
    </location>
</feature>
<comment type="caution">
    <text evidence="3">The sequence shown here is derived from an EMBL/GenBank/DDBJ whole genome shotgun (WGS) entry which is preliminary data.</text>
</comment>
<dbReference type="EMBL" id="JAVIJP010000007">
    <property type="protein sequence ID" value="KAL3649677.1"/>
    <property type="molecule type" value="Genomic_DNA"/>
</dbReference>
<keyword evidence="1" id="KW-0175">Coiled coil</keyword>
<dbReference type="AlphaFoldDB" id="A0ABD3E5V9"/>
<proteinExistence type="predicted"/>
<name>A0ABD3E5V9_9LAMI</name>
<feature type="compositionally biased region" description="Polar residues" evidence="2">
    <location>
        <begin position="58"/>
        <end position="71"/>
    </location>
</feature>
<sequence>MDVELKKKNTELFIENCQIMRENERLRKKAERLTKENQKLLAEFLEANAKQIDGLQLKTCSSSTTGHSKGNTPRPKKPN</sequence>
<gene>
    <name evidence="3" type="ORF">CASFOL_006080</name>
</gene>
<evidence type="ECO:0000313" key="4">
    <source>
        <dbReference type="Proteomes" id="UP001632038"/>
    </source>
</evidence>
<feature type="coiled-coil region" evidence="1">
    <location>
        <begin position="19"/>
        <end position="50"/>
    </location>
</feature>
<dbReference type="PANTHER" id="PTHR33601:SF1">
    <property type="entry name" value="PROTEIN LITTLE ZIPPER 4"/>
    <property type="match status" value="1"/>
</dbReference>
<accession>A0ABD3E5V9</accession>
<dbReference type="Proteomes" id="UP001632038">
    <property type="component" value="Unassembled WGS sequence"/>
</dbReference>
<dbReference type="InterPro" id="IPR039312">
    <property type="entry name" value="ZPR"/>
</dbReference>